<keyword evidence="7" id="KW-0862">Zinc</keyword>
<comment type="cofactor">
    <cofactor evidence="1">
        <name>Zn(2+)</name>
        <dbReference type="ChEBI" id="CHEBI:29105"/>
    </cofactor>
</comment>
<dbReference type="PANTHER" id="PTHR42837:SF2">
    <property type="entry name" value="MEMBRANE METALLOPROTEASE ARASP2, CHLOROPLASTIC-RELATED"/>
    <property type="match status" value="1"/>
</dbReference>
<dbReference type="OrthoDB" id="9782003at2"/>
<keyword evidence="14" id="KW-1185">Reference proteome</keyword>
<dbReference type="InterPro" id="IPR036034">
    <property type="entry name" value="PDZ_sf"/>
</dbReference>
<keyword evidence="8 11" id="KW-1133">Transmembrane helix</keyword>
<dbReference type="Proteomes" id="UP000460272">
    <property type="component" value="Unassembled WGS sequence"/>
</dbReference>
<dbReference type="AlphaFoldDB" id="A0A6P2C468"/>
<accession>A0A6P2C468</accession>
<name>A0A6P2C468_9ACTN</name>
<evidence type="ECO:0000256" key="8">
    <source>
        <dbReference type="ARBA" id="ARBA00022989"/>
    </source>
</evidence>
<evidence type="ECO:0000256" key="4">
    <source>
        <dbReference type="ARBA" id="ARBA00022670"/>
    </source>
</evidence>
<dbReference type="InterPro" id="IPR001478">
    <property type="entry name" value="PDZ"/>
</dbReference>
<feature type="transmembrane region" description="Helical" evidence="11">
    <location>
        <begin position="369"/>
        <end position="393"/>
    </location>
</feature>
<evidence type="ECO:0000256" key="9">
    <source>
        <dbReference type="ARBA" id="ARBA00023049"/>
    </source>
</evidence>
<keyword evidence="5 11" id="KW-0812">Transmembrane</keyword>
<dbReference type="InterPro" id="IPR004387">
    <property type="entry name" value="Pept_M50_Zn"/>
</dbReference>
<dbReference type="InterPro" id="IPR008915">
    <property type="entry name" value="Peptidase_M50"/>
</dbReference>
<feature type="transmembrane region" description="Helical" evidence="11">
    <location>
        <begin position="99"/>
        <end position="124"/>
    </location>
</feature>
<evidence type="ECO:0000259" key="12">
    <source>
        <dbReference type="PROSITE" id="PS50106"/>
    </source>
</evidence>
<feature type="domain" description="PDZ" evidence="12">
    <location>
        <begin position="119"/>
        <end position="209"/>
    </location>
</feature>
<dbReference type="GO" id="GO:0016020">
    <property type="term" value="C:membrane"/>
    <property type="evidence" value="ECO:0007669"/>
    <property type="project" value="UniProtKB-SubCell"/>
</dbReference>
<evidence type="ECO:0000256" key="2">
    <source>
        <dbReference type="ARBA" id="ARBA00004141"/>
    </source>
</evidence>
<evidence type="ECO:0000256" key="11">
    <source>
        <dbReference type="SAM" id="Phobius"/>
    </source>
</evidence>
<comment type="similarity">
    <text evidence="3">Belongs to the peptidase M50B family.</text>
</comment>
<reference evidence="13 14" key="1">
    <citation type="submission" date="2018-11" db="EMBL/GenBank/DDBJ databases">
        <title>Trebonia kvetii gen.nov., sp.nov., a novel acidophilic actinobacterium, and proposal of the new actinobacterial family Treboniaceae fam. nov.</title>
        <authorList>
            <person name="Rapoport D."/>
            <person name="Sagova-Mareckova M."/>
            <person name="Sedlacek I."/>
            <person name="Provaznik J."/>
            <person name="Kralova S."/>
            <person name="Pavlinic D."/>
            <person name="Benes V."/>
            <person name="Kopecky J."/>
        </authorList>
    </citation>
    <scope>NUCLEOTIDE SEQUENCE [LARGE SCALE GENOMIC DNA]</scope>
    <source>
        <strain evidence="13 14">15Tr583</strain>
    </source>
</reference>
<evidence type="ECO:0000256" key="10">
    <source>
        <dbReference type="ARBA" id="ARBA00023136"/>
    </source>
</evidence>
<evidence type="ECO:0000313" key="13">
    <source>
        <dbReference type="EMBL" id="TVZ04303.1"/>
    </source>
</evidence>
<keyword evidence="10 11" id="KW-0472">Membrane</keyword>
<gene>
    <name evidence="13" type="ORF">EAS64_18165</name>
</gene>
<feature type="transmembrane region" description="Helical" evidence="11">
    <location>
        <begin position="312"/>
        <end position="330"/>
    </location>
</feature>
<evidence type="ECO:0000256" key="1">
    <source>
        <dbReference type="ARBA" id="ARBA00001947"/>
    </source>
</evidence>
<dbReference type="GO" id="GO:0006508">
    <property type="term" value="P:proteolysis"/>
    <property type="evidence" value="ECO:0007669"/>
    <property type="project" value="UniProtKB-KW"/>
</dbReference>
<dbReference type="GO" id="GO:0004222">
    <property type="term" value="F:metalloendopeptidase activity"/>
    <property type="evidence" value="ECO:0007669"/>
    <property type="project" value="InterPro"/>
</dbReference>
<keyword evidence="9" id="KW-0482">Metalloprotease</keyword>
<evidence type="ECO:0000256" key="3">
    <source>
        <dbReference type="ARBA" id="ARBA00007931"/>
    </source>
</evidence>
<dbReference type="Pfam" id="PF17820">
    <property type="entry name" value="PDZ_6"/>
    <property type="match status" value="1"/>
</dbReference>
<dbReference type="Gene3D" id="2.30.42.10">
    <property type="match status" value="1"/>
</dbReference>
<dbReference type="InterPro" id="IPR041489">
    <property type="entry name" value="PDZ_6"/>
</dbReference>
<evidence type="ECO:0000256" key="7">
    <source>
        <dbReference type="ARBA" id="ARBA00022833"/>
    </source>
</evidence>
<dbReference type="RefSeq" id="WP_145854172.1">
    <property type="nucleotide sequence ID" value="NZ_RPFW01000003.1"/>
</dbReference>
<dbReference type="CDD" id="cd06163">
    <property type="entry name" value="S2P-M50_PDZ_RseP-like"/>
    <property type="match status" value="1"/>
</dbReference>
<comment type="subcellular location">
    <subcellularLocation>
        <location evidence="2">Membrane</location>
        <topology evidence="2">Multi-pass membrane protein</topology>
    </subcellularLocation>
</comment>
<proteinExistence type="inferred from homology"/>
<keyword evidence="4" id="KW-0645">Protease</keyword>
<comment type="caution">
    <text evidence="13">The sequence shown here is derived from an EMBL/GenBank/DDBJ whole genome shotgun (WGS) entry which is preliminary data.</text>
</comment>
<organism evidence="13 14">
    <name type="scientific">Trebonia kvetii</name>
    <dbReference type="NCBI Taxonomy" id="2480626"/>
    <lineage>
        <taxon>Bacteria</taxon>
        <taxon>Bacillati</taxon>
        <taxon>Actinomycetota</taxon>
        <taxon>Actinomycetes</taxon>
        <taxon>Streptosporangiales</taxon>
        <taxon>Treboniaceae</taxon>
        <taxon>Trebonia</taxon>
    </lineage>
</organism>
<dbReference type="EMBL" id="RPFW01000003">
    <property type="protein sequence ID" value="TVZ04303.1"/>
    <property type="molecule type" value="Genomic_DNA"/>
</dbReference>
<dbReference type="PROSITE" id="PS50106">
    <property type="entry name" value="PDZ"/>
    <property type="match status" value="1"/>
</dbReference>
<evidence type="ECO:0000313" key="14">
    <source>
        <dbReference type="Proteomes" id="UP000460272"/>
    </source>
</evidence>
<dbReference type="Pfam" id="PF02163">
    <property type="entry name" value="Peptidase_M50"/>
    <property type="match status" value="1"/>
</dbReference>
<dbReference type="SUPFAM" id="SSF50156">
    <property type="entry name" value="PDZ domain-like"/>
    <property type="match status" value="1"/>
</dbReference>
<dbReference type="PANTHER" id="PTHR42837">
    <property type="entry name" value="REGULATOR OF SIGMA-E PROTEASE RSEP"/>
    <property type="match status" value="1"/>
</dbReference>
<protein>
    <submittedName>
        <fullName evidence="13">PDZ domain-containing protein</fullName>
    </submittedName>
</protein>
<evidence type="ECO:0000256" key="6">
    <source>
        <dbReference type="ARBA" id="ARBA00022801"/>
    </source>
</evidence>
<keyword evidence="6" id="KW-0378">Hydrolase</keyword>
<dbReference type="SMART" id="SM00228">
    <property type="entry name" value="PDZ"/>
    <property type="match status" value="1"/>
</dbReference>
<sequence length="399" mass="42426">MAKLDALGWLIFLVALLVSVMLHETGHFVMAKRFGMKCTRYFVGFGPTLWSTQRGETEYGIKALPVGGFVKIVGMTSMDEVDPEDEARSFRRAPGWQRLIVLAAGSFMHFVIAAVLIFGLALGIGIENGSTTQLGTVASCVPSSQKALTDGAACSAGEAKSPAALAGLKVGDKVTSLNGVPVATWTQLTDEILKVKAGGPVTLTVQRDGKTLTLHTTLATVPHHGNYLGIAGAYVIQRQSPLDAVRYVGTGFSQVITGSVSALAQLPAAVPTLFSKDRSTSAGANVTSVVGAANETGQAVAANVGWEYKVSFVLLLIASLNIFVGVFNMLPLLPMDGGHVAVVIWERIRAWFARLRRQPDPGLVDYRKLVPVSFSIFLVLVVFGMMLILADIVNPVSIR</sequence>
<evidence type="ECO:0000256" key="5">
    <source>
        <dbReference type="ARBA" id="ARBA00022692"/>
    </source>
</evidence>